<proteinExistence type="predicted"/>
<reference evidence="1 2" key="1">
    <citation type="submission" date="2016-10" db="EMBL/GenBank/DDBJ databases">
        <authorList>
            <person name="de Groot N.N."/>
        </authorList>
    </citation>
    <scope>NUCLEOTIDE SEQUENCE [LARGE SCALE GENOMIC DNA]</scope>
    <source>
        <strain evidence="1 2">BS3662</strain>
    </source>
</reference>
<evidence type="ECO:0000313" key="2">
    <source>
        <dbReference type="Proteomes" id="UP000198985"/>
    </source>
</evidence>
<dbReference type="InterPro" id="IPR006175">
    <property type="entry name" value="YjgF/YER057c/UK114"/>
</dbReference>
<dbReference type="Pfam" id="PF01042">
    <property type="entry name" value="Ribonuc_L-PSP"/>
    <property type="match status" value="1"/>
</dbReference>
<organism evidence="1 2">
    <name type="scientific">Pseudomonas migulae</name>
    <dbReference type="NCBI Taxonomy" id="78543"/>
    <lineage>
        <taxon>Bacteria</taxon>
        <taxon>Pseudomonadati</taxon>
        <taxon>Pseudomonadota</taxon>
        <taxon>Gammaproteobacteria</taxon>
        <taxon>Pseudomonadales</taxon>
        <taxon>Pseudomonadaceae</taxon>
        <taxon>Pseudomonas</taxon>
    </lineage>
</organism>
<dbReference type="Proteomes" id="UP000198985">
    <property type="component" value="Unassembled WGS sequence"/>
</dbReference>
<dbReference type="InterPro" id="IPR035959">
    <property type="entry name" value="RutC-like_sf"/>
</dbReference>
<dbReference type="GO" id="GO:0005829">
    <property type="term" value="C:cytosol"/>
    <property type="evidence" value="ECO:0007669"/>
    <property type="project" value="TreeGrafter"/>
</dbReference>
<dbReference type="PANTHER" id="PTHR11803">
    <property type="entry name" value="2-IMINOBUTANOATE/2-IMINOPROPANOATE DEAMINASE RIDA"/>
    <property type="match status" value="1"/>
</dbReference>
<accession>A0A1H5JP69</accession>
<dbReference type="RefSeq" id="WP_084321659.1">
    <property type="nucleotide sequence ID" value="NZ_FNTY01000002.1"/>
</dbReference>
<name>A0A1H5JP69_9PSED</name>
<dbReference type="InterPro" id="IPR038743">
    <property type="entry name" value="YjgH-like"/>
</dbReference>
<dbReference type="GO" id="GO:0019239">
    <property type="term" value="F:deaminase activity"/>
    <property type="evidence" value="ECO:0007669"/>
    <property type="project" value="TreeGrafter"/>
</dbReference>
<evidence type="ECO:0000313" key="1">
    <source>
        <dbReference type="EMBL" id="SEE54375.1"/>
    </source>
</evidence>
<dbReference type="CDD" id="cd02198">
    <property type="entry name" value="YjgH_like"/>
    <property type="match status" value="1"/>
</dbReference>
<dbReference type="PANTHER" id="PTHR11803:SF44">
    <property type="entry name" value="RUTC FAMILY PROTEIN YJGH"/>
    <property type="match status" value="1"/>
</dbReference>
<sequence>MTTRDVVFPSGRQALYERNRYSPAIRSNGFLFVSGQVGSREDGSPEPDLENQVRLAFTNLNAILVAAGCTFDDVIDVTVFVVDPESTFETIWKIVPEFWGNAPHPTLTGIGVTWLYGFQFEIKVIARLAETVQG</sequence>
<dbReference type="EMBL" id="FNTY01000002">
    <property type="protein sequence ID" value="SEE54375.1"/>
    <property type="molecule type" value="Genomic_DNA"/>
</dbReference>
<protein>
    <submittedName>
        <fullName evidence="1">Enamine deaminase RidA, house cleaning of reactive enamine intermediates, YjgF/YER057c/UK114 family</fullName>
    </submittedName>
</protein>
<dbReference type="Gene3D" id="3.30.1330.40">
    <property type="entry name" value="RutC-like"/>
    <property type="match status" value="1"/>
</dbReference>
<gene>
    <name evidence="1" type="ORF">SAMN04490194_2708</name>
</gene>
<dbReference type="AlphaFoldDB" id="A0A1H5JP69"/>
<dbReference type="SUPFAM" id="SSF55298">
    <property type="entry name" value="YjgF-like"/>
    <property type="match status" value="1"/>
</dbReference>